<evidence type="ECO:0000256" key="2">
    <source>
        <dbReference type="ARBA" id="ARBA00012438"/>
    </source>
</evidence>
<dbReference type="CDD" id="cd00130">
    <property type="entry name" value="PAS"/>
    <property type="match status" value="3"/>
</dbReference>
<dbReference type="GO" id="GO:0006355">
    <property type="term" value="P:regulation of DNA-templated transcription"/>
    <property type="evidence" value="ECO:0007669"/>
    <property type="project" value="InterPro"/>
</dbReference>
<dbReference type="SMART" id="SM00091">
    <property type="entry name" value="PAS"/>
    <property type="match status" value="3"/>
</dbReference>
<feature type="domain" description="PAS" evidence="7">
    <location>
        <begin position="186"/>
        <end position="244"/>
    </location>
</feature>
<dbReference type="AlphaFoldDB" id="A0A562TKY3"/>
<dbReference type="PRINTS" id="PR00344">
    <property type="entry name" value="BCTRLSENSOR"/>
</dbReference>
<feature type="domain" description="Histidine kinase" evidence="6">
    <location>
        <begin position="583"/>
        <end position="796"/>
    </location>
</feature>
<dbReference type="Proteomes" id="UP000317010">
    <property type="component" value="Unassembled WGS sequence"/>
</dbReference>
<feature type="domain" description="PAC" evidence="8">
    <location>
        <begin position="513"/>
        <end position="565"/>
    </location>
</feature>
<accession>A0A562TKY3</accession>
<dbReference type="Gene3D" id="2.10.70.100">
    <property type="match status" value="1"/>
</dbReference>
<evidence type="ECO:0000256" key="1">
    <source>
        <dbReference type="ARBA" id="ARBA00000085"/>
    </source>
</evidence>
<evidence type="ECO:0000259" key="6">
    <source>
        <dbReference type="PROSITE" id="PS50109"/>
    </source>
</evidence>
<comment type="catalytic activity">
    <reaction evidence="1">
        <text>ATP + protein L-histidine = ADP + protein N-phospho-L-histidine.</text>
        <dbReference type="EC" id="2.7.13.3"/>
    </reaction>
</comment>
<name>A0A562TKY3_9SPHI</name>
<dbReference type="Pfam" id="PF13426">
    <property type="entry name" value="PAS_9"/>
    <property type="match status" value="1"/>
</dbReference>
<dbReference type="InterPro" id="IPR003594">
    <property type="entry name" value="HATPase_dom"/>
</dbReference>
<proteinExistence type="predicted"/>
<evidence type="ECO:0000256" key="4">
    <source>
        <dbReference type="ARBA" id="ARBA00022679"/>
    </source>
</evidence>
<dbReference type="PROSITE" id="PS50113">
    <property type="entry name" value="PAC"/>
    <property type="match status" value="4"/>
</dbReference>
<dbReference type="SUPFAM" id="SSF55785">
    <property type="entry name" value="PYP-like sensor domain (PAS domain)"/>
    <property type="match status" value="4"/>
</dbReference>
<dbReference type="Gene3D" id="3.30.450.20">
    <property type="entry name" value="PAS domain"/>
    <property type="match status" value="4"/>
</dbReference>
<comment type="caution">
    <text evidence="9">The sequence shown here is derived from an EMBL/GenBank/DDBJ whole genome shotgun (WGS) entry which is preliminary data.</text>
</comment>
<feature type="domain" description="PAC" evidence="8">
    <location>
        <begin position="386"/>
        <end position="438"/>
    </location>
</feature>
<dbReference type="InterPro" id="IPR004358">
    <property type="entry name" value="Sig_transdc_His_kin-like_C"/>
</dbReference>
<dbReference type="PANTHER" id="PTHR43304">
    <property type="entry name" value="PHYTOCHROME-LIKE PROTEIN CPH1"/>
    <property type="match status" value="1"/>
</dbReference>
<gene>
    <name evidence="9" type="ORF">JN11_04793</name>
</gene>
<dbReference type="GO" id="GO:0000155">
    <property type="term" value="F:phosphorelay sensor kinase activity"/>
    <property type="evidence" value="ECO:0007669"/>
    <property type="project" value="InterPro"/>
</dbReference>
<evidence type="ECO:0000313" key="10">
    <source>
        <dbReference type="Proteomes" id="UP000317010"/>
    </source>
</evidence>
<evidence type="ECO:0000259" key="8">
    <source>
        <dbReference type="PROSITE" id="PS50113"/>
    </source>
</evidence>
<feature type="domain" description="PAS" evidence="7">
    <location>
        <begin position="314"/>
        <end position="387"/>
    </location>
</feature>
<dbReference type="PANTHER" id="PTHR43304:SF1">
    <property type="entry name" value="PAC DOMAIN-CONTAINING PROTEIN"/>
    <property type="match status" value="1"/>
</dbReference>
<organism evidence="9 10">
    <name type="scientific">Mucilaginibacter frigoritolerans</name>
    <dbReference type="NCBI Taxonomy" id="652788"/>
    <lineage>
        <taxon>Bacteria</taxon>
        <taxon>Pseudomonadati</taxon>
        <taxon>Bacteroidota</taxon>
        <taxon>Sphingobacteriia</taxon>
        <taxon>Sphingobacteriales</taxon>
        <taxon>Sphingobacteriaceae</taxon>
        <taxon>Mucilaginibacter</taxon>
    </lineage>
</organism>
<dbReference type="PROSITE" id="PS50112">
    <property type="entry name" value="PAS"/>
    <property type="match status" value="2"/>
</dbReference>
<keyword evidence="3" id="KW-0597">Phosphoprotein</keyword>
<dbReference type="PROSITE" id="PS50109">
    <property type="entry name" value="HIS_KIN"/>
    <property type="match status" value="1"/>
</dbReference>
<evidence type="ECO:0000256" key="5">
    <source>
        <dbReference type="ARBA" id="ARBA00022777"/>
    </source>
</evidence>
<dbReference type="Pfam" id="PF08447">
    <property type="entry name" value="PAS_3"/>
    <property type="match status" value="2"/>
</dbReference>
<dbReference type="Gene3D" id="1.10.287.130">
    <property type="match status" value="1"/>
</dbReference>
<keyword evidence="4" id="KW-0808">Transferase</keyword>
<dbReference type="InterPro" id="IPR000700">
    <property type="entry name" value="PAS-assoc_C"/>
</dbReference>
<dbReference type="InterPro" id="IPR013655">
    <property type="entry name" value="PAS_fold_3"/>
</dbReference>
<dbReference type="InterPro" id="IPR000014">
    <property type="entry name" value="PAS"/>
</dbReference>
<protein>
    <recommendedName>
        <fullName evidence="2">histidine kinase</fullName>
        <ecNumber evidence="2">2.7.13.3</ecNumber>
    </recommendedName>
</protein>
<sequence>MNYHPLLKEQIQAQLSPNLFRNGSLQNVFYSISNVYHTFEKRAQISEQAFRLSKKQHQEVLERLQLSTSIGGIGIWIWDAATCKFEWDETMYKLYGADYDNFSPNCWMDKVHPADRVRMKKESVRAFKGLNEFDTQFRIIYKDGSTRYIRAIGLVQPDHNGNPLKMIGTNWDVTETTLAAQNLEKVNKDLNAFFRVMDDVFFSIDAENGKVIQVSQSCEKLLGYSTEEFMADYSLYFQLVHPDEAHIVNSEWYQLKKGIAVCDQYRIVRKDGSVCWVENKIVPTIDDNGRLIRFDGIVRDISQQKSDETKLKLSEERYRQIVETAHEGIWTIDEHNRTTFVNKRIVDILGYPAEEIVGKNFLHFVVNKYHKRAINDIENMRRGIPTNLDIKHRTKNGCYIWVNVTANPIFDNNGHYTGALAMVMDITQRKKDEEAQKKSEANLKTLVNNTESAYVLIDTAFKTVSFNKIAEGFAYLRLLAKLAPGTHIKEYFTDERWPFIMETLVKVKLGEVVRYELNVDNPDGSVSWFIIRWIGVKNEHNKHCGFIFAAADITETKLNLLEKEQMLSDILQRNKDLEQFTYIISHNLRAPVANVIGLSNMINGNILKPNEIKEANRNLQISANNIDTVINDLNQIIQAREFVNERKETIIFNNLVEVFKSSISHVVAKECVRIECNFDGAASIFSIKSYFYSIFYNLLSNSIKYRQKSVCPVITIKSTIQNNMLELRFKDNGKGIDLNKNGTQLFGLYKRFDTTVEGKGMGLFMVKTQIEALGGSIKINSQPGEGTEFILQLPVK</sequence>
<dbReference type="NCBIfam" id="TIGR00229">
    <property type="entry name" value="sensory_box"/>
    <property type="match status" value="3"/>
</dbReference>
<dbReference type="SMART" id="SM00387">
    <property type="entry name" value="HATPase_c"/>
    <property type="match status" value="1"/>
</dbReference>
<dbReference type="SUPFAM" id="SSF47384">
    <property type="entry name" value="Homodimeric domain of signal transducing histidine kinase"/>
    <property type="match status" value="1"/>
</dbReference>
<dbReference type="InterPro" id="IPR001610">
    <property type="entry name" value="PAC"/>
</dbReference>
<dbReference type="SMART" id="SM00086">
    <property type="entry name" value="PAC"/>
    <property type="match status" value="4"/>
</dbReference>
<dbReference type="Pfam" id="PF00989">
    <property type="entry name" value="PAS"/>
    <property type="match status" value="1"/>
</dbReference>
<keyword evidence="10" id="KW-1185">Reference proteome</keyword>
<evidence type="ECO:0000313" key="9">
    <source>
        <dbReference type="EMBL" id="TWI94187.1"/>
    </source>
</evidence>
<dbReference type="EC" id="2.7.13.3" evidence="2"/>
<dbReference type="SUPFAM" id="SSF55874">
    <property type="entry name" value="ATPase domain of HSP90 chaperone/DNA topoisomerase II/histidine kinase"/>
    <property type="match status" value="1"/>
</dbReference>
<evidence type="ECO:0000256" key="3">
    <source>
        <dbReference type="ARBA" id="ARBA00022553"/>
    </source>
</evidence>
<keyword evidence="5" id="KW-0418">Kinase</keyword>
<dbReference type="Gene3D" id="3.30.565.10">
    <property type="entry name" value="Histidine kinase-like ATPase, C-terminal domain"/>
    <property type="match status" value="1"/>
</dbReference>
<dbReference type="Pfam" id="PF02518">
    <property type="entry name" value="HATPase_c"/>
    <property type="match status" value="1"/>
</dbReference>
<dbReference type="EMBL" id="VLLI01000021">
    <property type="protein sequence ID" value="TWI94187.1"/>
    <property type="molecule type" value="Genomic_DNA"/>
</dbReference>
<dbReference type="InterPro" id="IPR036097">
    <property type="entry name" value="HisK_dim/P_sf"/>
</dbReference>
<dbReference type="RefSeq" id="WP_144916667.1">
    <property type="nucleotide sequence ID" value="NZ_VLLI01000021.1"/>
</dbReference>
<feature type="domain" description="PAC" evidence="8">
    <location>
        <begin position="133"/>
        <end position="185"/>
    </location>
</feature>
<dbReference type="OrthoDB" id="1522284at2"/>
<dbReference type="InterPro" id="IPR005467">
    <property type="entry name" value="His_kinase_dom"/>
</dbReference>
<dbReference type="InterPro" id="IPR035965">
    <property type="entry name" value="PAS-like_dom_sf"/>
</dbReference>
<reference evidence="9 10" key="1">
    <citation type="submission" date="2019-07" db="EMBL/GenBank/DDBJ databases">
        <title>Genomic Encyclopedia of Archaeal and Bacterial Type Strains, Phase II (KMG-II): from individual species to whole genera.</title>
        <authorList>
            <person name="Goeker M."/>
        </authorList>
    </citation>
    <scope>NUCLEOTIDE SEQUENCE [LARGE SCALE GENOMIC DNA]</scope>
    <source>
        <strain evidence="9 10">ATCC BAA-1854</strain>
    </source>
</reference>
<dbReference type="InterPro" id="IPR013767">
    <property type="entry name" value="PAS_fold"/>
</dbReference>
<feature type="domain" description="PAC" evidence="8">
    <location>
        <begin position="261"/>
        <end position="313"/>
    </location>
</feature>
<dbReference type="InterPro" id="IPR052162">
    <property type="entry name" value="Sensor_kinase/Photoreceptor"/>
</dbReference>
<dbReference type="InterPro" id="IPR036890">
    <property type="entry name" value="HATPase_C_sf"/>
</dbReference>
<evidence type="ECO:0000259" key="7">
    <source>
        <dbReference type="PROSITE" id="PS50112"/>
    </source>
</evidence>